<dbReference type="InterPro" id="IPR002035">
    <property type="entry name" value="VWF_A"/>
</dbReference>
<reference evidence="3" key="1">
    <citation type="submission" date="2003-08" db="EMBL/GenBank/DDBJ databases">
        <authorList>
            <person name="Birren B."/>
            <person name="Nusbaum C."/>
            <person name="Abebe A."/>
            <person name="Abouelleil A."/>
            <person name="Adekoya E."/>
            <person name="Ait-zahra M."/>
            <person name="Allen N."/>
            <person name="Allen T."/>
            <person name="An P."/>
            <person name="Anderson M."/>
            <person name="Anderson S."/>
            <person name="Arachchi H."/>
            <person name="Armbruster J."/>
            <person name="Bachantsang P."/>
            <person name="Baldwin J."/>
            <person name="Barry A."/>
            <person name="Bayul T."/>
            <person name="Blitshsteyn B."/>
            <person name="Bloom T."/>
            <person name="Blye J."/>
            <person name="Boguslavskiy L."/>
            <person name="Borowsky M."/>
            <person name="Boukhgalter B."/>
            <person name="Brunache A."/>
            <person name="Butler J."/>
            <person name="Calixte N."/>
            <person name="Calvo S."/>
            <person name="Camarata J."/>
            <person name="Campo K."/>
            <person name="Chang J."/>
            <person name="Cheshatsang Y."/>
            <person name="Citroen M."/>
            <person name="Collymore A."/>
            <person name="Considine T."/>
            <person name="Cook A."/>
            <person name="Cooke P."/>
            <person name="Corum B."/>
            <person name="Cuomo C."/>
            <person name="David R."/>
            <person name="Dawoe T."/>
            <person name="Degray S."/>
            <person name="Dodge S."/>
            <person name="Dooley K."/>
            <person name="Dorje P."/>
            <person name="Dorjee K."/>
            <person name="Dorris L."/>
            <person name="Duffey N."/>
            <person name="Dupes A."/>
            <person name="Elkins T."/>
            <person name="Engels R."/>
            <person name="Erickson J."/>
            <person name="Farina A."/>
            <person name="Faro S."/>
            <person name="Ferreira P."/>
            <person name="Fischer H."/>
            <person name="Fitzgerald M."/>
            <person name="Foley K."/>
            <person name="Gage D."/>
            <person name="Galagan J."/>
            <person name="Gearin G."/>
            <person name="Gnerre S."/>
            <person name="Gnirke A."/>
            <person name="Goyette A."/>
            <person name="Graham J."/>
            <person name="Grandbois E."/>
            <person name="Gyaltsen K."/>
            <person name="Hafez N."/>
            <person name="Hagopian D."/>
            <person name="Hagos B."/>
            <person name="Hall J."/>
            <person name="Hatcher B."/>
            <person name="Heller A."/>
            <person name="Higgins H."/>
            <person name="Honan T."/>
            <person name="Horn A."/>
            <person name="Houde N."/>
            <person name="Hughes L."/>
            <person name="Hulme W."/>
            <person name="Husby E."/>
            <person name="Iliev I."/>
            <person name="Jaffe D."/>
            <person name="Jones C."/>
            <person name="Kamal M."/>
            <person name="Kamat A."/>
            <person name="Kamvysselis M."/>
            <person name="Karlsson E."/>
            <person name="Kells C."/>
            <person name="Kieu A."/>
            <person name="Kisner P."/>
            <person name="Kodira C."/>
            <person name="Kulbokas E."/>
            <person name="Labutti K."/>
            <person name="Lama D."/>
            <person name="Landers T."/>
            <person name="Leger J."/>
            <person name="Levine S."/>
            <person name="Lewis D."/>
            <person name="Lewis T."/>
            <person name="Lindblad-toh K."/>
            <person name="Liu X."/>
            <person name="Lokyitsang T."/>
            <person name="Lokyitsang Y."/>
            <person name="Lucien O."/>
            <person name="Lui A."/>
            <person name="Ma L.J."/>
            <person name="Mabbitt R."/>
            <person name="Macdonald J."/>
            <person name="Maclean C."/>
            <person name="Major J."/>
            <person name="Manning J."/>
            <person name="Marabella R."/>
            <person name="Maru K."/>
            <person name="Matthews C."/>
            <person name="Mauceli E."/>
            <person name="Mccarthy M."/>
            <person name="Mcdonough S."/>
            <person name="Mcghee T."/>
            <person name="Meldrim J."/>
            <person name="Meneus L."/>
            <person name="Mesirov J."/>
            <person name="Mihalev A."/>
            <person name="Mihova T."/>
            <person name="Mikkelsen T."/>
            <person name="Mlenga V."/>
            <person name="Moru K."/>
            <person name="Mozes J."/>
            <person name="Mulrain L."/>
            <person name="Munson G."/>
            <person name="Naylor J."/>
            <person name="Newes C."/>
            <person name="Nguyen C."/>
            <person name="Nguyen N."/>
            <person name="Nguyen T."/>
            <person name="Nicol R."/>
            <person name="Nielsen C."/>
            <person name="Nizzari M."/>
            <person name="Norbu C."/>
            <person name="Norbu N."/>
            <person name="O'donnell P."/>
            <person name="Okoawo O."/>
            <person name="O'leary S."/>
            <person name="Omotosho B."/>
            <person name="O'neill K."/>
            <person name="Osman S."/>
            <person name="Parker S."/>
            <person name="Perrin D."/>
            <person name="Phunkhang P."/>
            <person name="Piqani B."/>
            <person name="Purcell S."/>
            <person name="Rachupka T."/>
            <person name="Ramasamy U."/>
            <person name="Rameau R."/>
            <person name="Ray V."/>
            <person name="Raymond C."/>
            <person name="Retta R."/>
            <person name="Richardson S."/>
            <person name="Rise C."/>
            <person name="Rodriguez J."/>
            <person name="Rogers J."/>
            <person name="Rogov P."/>
            <person name="Rutman M."/>
            <person name="Schupbach R."/>
            <person name="Seaman C."/>
            <person name="Settipalli S."/>
            <person name="Sharpe T."/>
            <person name="Sheridan J."/>
            <person name="Sherpa N."/>
            <person name="Shi J."/>
            <person name="Smirnov S."/>
            <person name="Smith C."/>
            <person name="Sougnez C."/>
            <person name="Spencer B."/>
            <person name="Stalker J."/>
            <person name="Stange-thomann N."/>
            <person name="Stavropoulos S."/>
            <person name="Stetson K."/>
            <person name="Stone C."/>
            <person name="Stone S."/>
            <person name="Stubbs M."/>
            <person name="Talamas J."/>
            <person name="Tchuinga P."/>
            <person name="Tenzing P."/>
            <person name="Tesfaye S."/>
            <person name="Theodore J."/>
            <person name="Thoulutsang Y."/>
            <person name="Topham K."/>
            <person name="Towey S."/>
            <person name="Tsamla T."/>
            <person name="Tsomo N."/>
            <person name="Vallee D."/>
            <person name="Vassiliev H."/>
            <person name="Venkataraman V."/>
            <person name="Vinson J."/>
            <person name="Vo A."/>
            <person name="Wade C."/>
            <person name="Wang S."/>
            <person name="Wangchuk T."/>
            <person name="Wangdi T."/>
            <person name="Whittaker C."/>
            <person name="Wilkinson J."/>
            <person name="Wu Y."/>
            <person name="Wyman D."/>
            <person name="Yadav S."/>
            <person name="Yang S."/>
            <person name="Yang X."/>
            <person name="Yeager S."/>
            <person name="Yee E."/>
            <person name="Young G."/>
            <person name="Zainoun J."/>
            <person name="Zembeck L."/>
            <person name="Zimmer A."/>
            <person name="Zody M."/>
            <person name="Lander E."/>
        </authorList>
    </citation>
    <scope>NUCLEOTIDE SEQUENCE [LARGE SCALE GENOMIC DNA]</scope>
</reference>
<dbReference type="SUPFAM" id="SSF53300">
    <property type="entry name" value="vWA-like"/>
    <property type="match status" value="1"/>
</dbReference>
<dbReference type="PANTHER" id="PTHR10338">
    <property type="entry name" value="INTER-ALPHA-TRYPSIN INHIBITOR HEAVY CHAIN FAMILY MEMBER"/>
    <property type="match status" value="1"/>
</dbReference>
<dbReference type="Pfam" id="PF00092">
    <property type="entry name" value="VWA"/>
    <property type="match status" value="1"/>
</dbReference>
<dbReference type="OMA" id="AYHTIRE"/>
<dbReference type="GeneTree" id="ENSGT00940000167412"/>
<sequence>MFSAATGEVSNIAADSIVLLTDGRPTDGTIESTSITSTIQELNRGRFGIHTIGFGTLVDMPLLTKIAAQNFGTSSQIFIDLNAYAQISNFFETISQPILARPSLNYTENKVARYCPILSDSLMQNGELVTAGTIFPEFVVPQTRKAVTFNTVAFDDFGDTRRGTVTENGVVTPSVIDNLDGRNFAERLFNFLKLKGVLAEMRGTTNRTRETELRQLALNQSLELGFVTPGITSMVVLKPEDIREIENALAAERATTVAPATTTVPATDDVLGRLFTTTPAPSTSGPDRGFVGDPHVIVSLGLQITVCFNWLGRENEVYNLLE</sequence>
<dbReference type="PROSITE" id="PS50234">
    <property type="entry name" value="VWFA"/>
    <property type="match status" value="1"/>
</dbReference>
<evidence type="ECO:0000313" key="2">
    <source>
        <dbReference type="Ensembl" id="ENSCSAVP00000017140.1"/>
    </source>
</evidence>
<dbReference type="Proteomes" id="UP000007875">
    <property type="component" value="Unassembled WGS sequence"/>
</dbReference>
<dbReference type="Ensembl" id="ENSCSAVT00000017325.1">
    <property type="protein sequence ID" value="ENSCSAVP00000017140.1"/>
    <property type="gene ID" value="ENSCSAVG00000010088.1"/>
</dbReference>
<dbReference type="HOGENOM" id="CLU_864751_0_0_1"/>
<dbReference type="InParanoid" id="H2ZHS4"/>
<keyword evidence="3" id="KW-1185">Reference proteome</keyword>
<accession>H2ZHS4</accession>
<dbReference type="AlphaFoldDB" id="H2ZHS4"/>
<dbReference type="InterPro" id="IPR036465">
    <property type="entry name" value="vWFA_dom_sf"/>
</dbReference>
<name>H2ZHS4_CIOSA</name>
<dbReference type="STRING" id="51511.ENSCSAVP00000017140"/>
<reference evidence="2" key="2">
    <citation type="submission" date="2025-08" db="UniProtKB">
        <authorList>
            <consortium name="Ensembl"/>
        </authorList>
    </citation>
    <scope>IDENTIFICATION</scope>
</reference>
<dbReference type="PANTHER" id="PTHR10338:SF108">
    <property type="entry name" value="INTER-ALPHA-TRYPSIN INHIBITOR HEAVY CHAIN H4-LIKE PROTEIN"/>
    <property type="match status" value="1"/>
</dbReference>
<protein>
    <recommendedName>
        <fullName evidence="1">VWFA domain-containing protein</fullName>
    </recommendedName>
</protein>
<organism evidence="2 3">
    <name type="scientific">Ciona savignyi</name>
    <name type="common">Pacific transparent sea squirt</name>
    <dbReference type="NCBI Taxonomy" id="51511"/>
    <lineage>
        <taxon>Eukaryota</taxon>
        <taxon>Metazoa</taxon>
        <taxon>Chordata</taxon>
        <taxon>Tunicata</taxon>
        <taxon>Ascidiacea</taxon>
        <taxon>Phlebobranchia</taxon>
        <taxon>Cionidae</taxon>
        <taxon>Ciona</taxon>
    </lineage>
</organism>
<evidence type="ECO:0000259" key="1">
    <source>
        <dbReference type="PROSITE" id="PS50234"/>
    </source>
</evidence>
<feature type="domain" description="VWFA" evidence="1">
    <location>
        <begin position="1"/>
        <end position="94"/>
    </location>
</feature>
<proteinExistence type="predicted"/>
<evidence type="ECO:0000313" key="3">
    <source>
        <dbReference type="Proteomes" id="UP000007875"/>
    </source>
</evidence>
<dbReference type="Gene3D" id="3.40.50.410">
    <property type="entry name" value="von Willebrand factor, type A domain"/>
    <property type="match status" value="1"/>
</dbReference>
<reference evidence="2" key="3">
    <citation type="submission" date="2025-09" db="UniProtKB">
        <authorList>
            <consortium name="Ensembl"/>
        </authorList>
    </citation>
    <scope>IDENTIFICATION</scope>
</reference>
<dbReference type="InterPro" id="IPR050934">
    <property type="entry name" value="ITIH"/>
</dbReference>